<evidence type="ECO:0000313" key="2">
    <source>
        <dbReference type="Proteomes" id="UP000010482"/>
    </source>
</evidence>
<keyword evidence="2" id="KW-1185">Reference proteome</keyword>
<organism evidence="1 2">
    <name type="scientific">Dactylococcopsis salina (strain PCC 8305)</name>
    <name type="common">Myxobactron salinum</name>
    <dbReference type="NCBI Taxonomy" id="13035"/>
    <lineage>
        <taxon>Bacteria</taxon>
        <taxon>Bacillati</taxon>
        <taxon>Cyanobacteriota</taxon>
        <taxon>Cyanophyceae</taxon>
        <taxon>Nodosilineales</taxon>
        <taxon>Cymatolegaceae</taxon>
        <taxon>Dactylococcopsis</taxon>
    </lineage>
</organism>
<name>K9YUG3_DACS8</name>
<dbReference type="eggNOG" id="ENOG5032YBC">
    <property type="taxonomic scope" value="Bacteria"/>
</dbReference>
<dbReference type="PATRIC" id="fig|13035.3.peg.2176"/>
<gene>
    <name evidence="1" type="ORF">Dacsa_1912</name>
</gene>
<evidence type="ECO:0000313" key="1">
    <source>
        <dbReference type="EMBL" id="AFZ50566.1"/>
    </source>
</evidence>
<accession>K9YUG3</accession>
<dbReference type="OrthoDB" id="511993at2"/>
<dbReference type="KEGG" id="dsl:Dacsa_1912"/>
<dbReference type="STRING" id="13035.Dacsa_1912"/>
<reference evidence="1" key="1">
    <citation type="submission" date="2012-04" db="EMBL/GenBank/DDBJ databases">
        <title>Finished genome of Dactylococcopsis salina PCC 8305.</title>
        <authorList>
            <consortium name="US DOE Joint Genome Institute"/>
            <person name="Gugger M."/>
            <person name="Coursin T."/>
            <person name="Rippka R."/>
            <person name="Tandeau De Marsac N."/>
            <person name="Huntemann M."/>
            <person name="Wei C.-L."/>
            <person name="Han J."/>
            <person name="Detter J.C."/>
            <person name="Han C."/>
            <person name="Tapia R."/>
            <person name="Daligault H."/>
            <person name="Chen A."/>
            <person name="Krypides N."/>
            <person name="Mavromatis K."/>
            <person name="Markowitz V."/>
            <person name="Szeto E."/>
            <person name="Ivanova N."/>
            <person name="Ovchinnikova G."/>
            <person name="Pagani I."/>
            <person name="Pati A."/>
            <person name="Goodwin L."/>
            <person name="Peters L."/>
            <person name="Pitluck S."/>
            <person name="Woyke T."/>
            <person name="Kerfeld C."/>
        </authorList>
    </citation>
    <scope>NUCLEOTIDE SEQUENCE [LARGE SCALE GENOMIC DNA]</scope>
    <source>
        <strain evidence="1">PCC 8305</strain>
    </source>
</reference>
<proteinExistence type="predicted"/>
<dbReference type="Proteomes" id="UP000010482">
    <property type="component" value="Chromosome"/>
</dbReference>
<dbReference type="AlphaFoldDB" id="K9YUG3"/>
<sequence>MDNWTKEFLAFCDSVNQEIESFFAEMEELPQLINEAIVEMEETLTEELELFSQDCEELFTFLVTEIDETEEEESDSEFVVTSKVYPDQNTHPACQGCRHYHGYVYGGNLFVCGMHPYGWDDENCPDWEQ</sequence>
<dbReference type="HOGENOM" id="CLU_1871567_0_0_3"/>
<dbReference type="EMBL" id="CP003944">
    <property type="protein sequence ID" value="AFZ50566.1"/>
    <property type="molecule type" value="Genomic_DNA"/>
</dbReference>
<protein>
    <submittedName>
        <fullName evidence="1">Uncharacterized protein</fullName>
    </submittedName>
</protein>